<accession>A0A0G4I987</accession>
<dbReference type="VEuPathDB" id="CryptoDB:Cvel_12171"/>
<gene>
    <name evidence="1" type="ORF">Cvel_12171</name>
</gene>
<organism evidence="1">
    <name type="scientific">Chromera velia CCMP2878</name>
    <dbReference type="NCBI Taxonomy" id="1169474"/>
    <lineage>
        <taxon>Eukaryota</taxon>
        <taxon>Sar</taxon>
        <taxon>Alveolata</taxon>
        <taxon>Colpodellida</taxon>
        <taxon>Chromeraceae</taxon>
        <taxon>Chromera</taxon>
    </lineage>
</organism>
<sequence length="216" mass="25298">MVEVVKRALGRFPSARWIFWIPNNSVPLKTWGEFEAWTVRREGLKFPSTIDWAVNPSLFDNNKIGHQTWLGLAREDAQSLADHFCDKHGWSSFVAEQKSLLNRSSRHSGRTCPLMAAVADEWMPGTFLTRKYLKKSTTARITGRDFRKLRNDQGVRMDERRFMHCCMESVTKCQYCGEDHEVWCAKEYTWGSRECTSLVRELKKERESLFLRKVIK</sequence>
<dbReference type="AlphaFoldDB" id="A0A0G4I987"/>
<name>A0A0G4I987_9ALVE</name>
<evidence type="ECO:0000313" key="1">
    <source>
        <dbReference type="EMBL" id="CEM53685.1"/>
    </source>
</evidence>
<dbReference type="EMBL" id="CDMZ01005717">
    <property type="protein sequence ID" value="CEM53685.1"/>
    <property type="molecule type" value="Genomic_DNA"/>
</dbReference>
<reference evidence="1" key="1">
    <citation type="submission" date="2014-11" db="EMBL/GenBank/DDBJ databases">
        <authorList>
            <person name="Otto D Thomas"/>
            <person name="Naeem Raeece"/>
        </authorList>
    </citation>
    <scope>NUCLEOTIDE SEQUENCE</scope>
</reference>
<proteinExistence type="predicted"/>
<dbReference type="PhylomeDB" id="A0A0G4I987"/>
<protein>
    <submittedName>
        <fullName evidence="1">Uncharacterized protein</fullName>
    </submittedName>
</protein>